<evidence type="ECO:0000313" key="2">
    <source>
        <dbReference type="EnsemblPlants" id="OBART06G27100.1"/>
    </source>
</evidence>
<dbReference type="HOGENOM" id="CLU_068146_0_0_1"/>
<feature type="compositionally biased region" description="Basic and acidic residues" evidence="1">
    <location>
        <begin position="105"/>
        <end position="121"/>
    </location>
</feature>
<reference evidence="2" key="2">
    <citation type="submission" date="2015-03" db="UniProtKB">
        <authorList>
            <consortium name="EnsemblPlants"/>
        </authorList>
    </citation>
    <scope>IDENTIFICATION</scope>
</reference>
<dbReference type="eggNOG" id="ENOG502S0M9">
    <property type="taxonomic scope" value="Eukaryota"/>
</dbReference>
<dbReference type="STRING" id="65489.A0A0D3GKQ4"/>
<feature type="region of interest" description="Disordered" evidence="1">
    <location>
        <begin position="56"/>
        <end position="177"/>
    </location>
</feature>
<dbReference type="PaxDb" id="65489-OBART06G27100.1"/>
<feature type="compositionally biased region" description="Low complexity" evidence="1">
    <location>
        <begin position="71"/>
        <end position="81"/>
    </location>
</feature>
<dbReference type="EnsemblPlants" id="OBART06G27100.1">
    <property type="protein sequence ID" value="OBART06G27100.1"/>
    <property type="gene ID" value="OBART06G27100"/>
</dbReference>
<evidence type="ECO:0000256" key="1">
    <source>
        <dbReference type="SAM" id="MobiDB-lite"/>
    </source>
</evidence>
<protein>
    <submittedName>
        <fullName evidence="2">Uncharacterized protein</fullName>
    </submittedName>
</protein>
<name>A0A0D3GKQ4_9ORYZ</name>
<organism evidence="2">
    <name type="scientific">Oryza barthii</name>
    <dbReference type="NCBI Taxonomy" id="65489"/>
    <lineage>
        <taxon>Eukaryota</taxon>
        <taxon>Viridiplantae</taxon>
        <taxon>Streptophyta</taxon>
        <taxon>Embryophyta</taxon>
        <taxon>Tracheophyta</taxon>
        <taxon>Spermatophyta</taxon>
        <taxon>Magnoliopsida</taxon>
        <taxon>Liliopsida</taxon>
        <taxon>Poales</taxon>
        <taxon>Poaceae</taxon>
        <taxon>BOP clade</taxon>
        <taxon>Oryzoideae</taxon>
        <taxon>Oryzeae</taxon>
        <taxon>Oryzinae</taxon>
        <taxon>Oryza</taxon>
    </lineage>
</organism>
<evidence type="ECO:0000313" key="3">
    <source>
        <dbReference type="Proteomes" id="UP000026960"/>
    </source>
</evidence>
<accession>A0A0D3GKQ4</accession>
<feature type="compositionally biased region" description="Pro residues" evidence="1">
    <location>
        <begin position="86"/>
        <end position="102"/>
    </location>
</feature>
<proteinExistence type="predicted"/>
<keyword evidence="3" id="KW-1185">Reference proteome</keyword>
<feature type="compositionally biased region" description="Pro residues" evidence="1">
    <location>
        <begin position="123"/>
        <end position="135"/>
    </location>
</feature>
<dbReference type="Proteomes" id="UP000026960">
    <property type="component" value="Chromosome 6"/>
</dbReference>
<feature type="compositionally biased region" description="Basic and acidic residues" evidence="1">
    <location>
        <begin position="162"/>
        <end position="174"/>
    </location>
</feature>
<sequence length="236" mass="25139">MAYSGGGGKLSAVDAILAEAADLVALEQIAKLNTAHLAADGDSALPSSLESRFRKLKSLPAAPLPPPPPAKSLGRSATAPPHHTDPPPSETPDPAPPAPPAPAAQERRPEDAAKEAQEKDNSSPPPSQAHPPPAVTVPTAAAADDNEEDLEKLFRPGRGRPTLRERNRGRDDGSPRIVTELKQQQRKLKKALEEQVKVSRETAKMAQWVKQASARMTHTAAIDDLLSDCDDEDELK</sequence>
<dbReference type="AlphaFoldDB" id="A0A0D3GKQ4"/>
<dbReference type="PANTHER" id="PTHR35692:SF1">
    <property type="entry name" value="F26F24.11"/>
    <property type="match status" value="1"/>
</dbReference>
<dbReference type="Gramene" id="OBART06G27100.1">
    <property type="protein sequence ID" value="OBART06G27100.1"/>
    <property type="gene ID" value="OBART06G27100"/>
</dbReference>
<dbReference type="PANTHER" id="PTHR35692">
    <property type="entry name" value="F26F24.11"/>
    <property type="match status" value="1"/>
</dbReference>
<reference evidence="2" key="1">
    <citation type="journal article" date="2009" name="Rice">
        <title>De Novo Next Generation Sequencing of Plant Genomes.</title>
        <authorList>
            <person name="Rounsley S."/>
            <person name="Marri P.R."/>
            <person name="Yu Y."/>
            <person name="He R."/>
            <person name="Sisneros N."/>
            <person name="Goicoechea J.L."/>
            <person name="Lee S.J."/>
            <person name="Angelova A."/>
            <person name="Kudrna D."/>
            <person name="Luo M."/>
            <person name="Affourtit J."/>
            <person name="Desany B."/>
            <person name="Knight J."/>
            <person name="Niazi F."/>
            <person name="Egholm M."/>
            <person name="Wing R.A."/>
        </authorList>
    </citation>
    <scope>NUCLEOTIDE SEQUENCE [LARGE SCALE GENOMIC DNA]</scope>
    <source>
        <strain evidence="2">cv. IRGC 105608</strain>
    </source>
</reference>